<feature type="transmembrane region" description="Helical" evidence="2">
    <location>
        <begin position="104"/>
        <end position="124"/>
    </location>
</feature>
<dbReference type="Gene3D" id="1.10.260.40">
    <property type="entry name" value="lambda repressor-like DNA-binding domains"/>
    <property type="match status" value="1"/>
</dbReference>
<keyword evidence="7" id="KW-1185">Reference proteome</keyword>
<dbReference type="OrthoDB" id="9797543at2"/>
<evidence type="ECO:0000313" key="4">
    <source>
        <dbReference type="EMBL" id="EFD93964.1"/>
    </source>
</evidence>
<evidence type="ECO:0000313" key="5">
    <source>
        <dbReference type="EMBL" id="EGL39857.1"/>
    </source>
</evidence>
<evidence type="ECO:0000256" key="1">
    <source>
        <dbReference type="SAM" id="MobiDB-lite"/>
    </source>
</evidence>
<feature type="domain" description="HTH cro/C1-type" evidence="3">
    <location>
        <begin position="8"/>
        <end position="68"/>
    </location>
</feature>
<dbReference type="PANTHER" id="PTHR34475:SF1">
    <property type="entry name" value="CYTOSKELETON PROTEIN RODZ"/>
    <property type="match status" value="1"/>
</dbReference>
<gene>
    <name evidence="4" type="ORF">HMPREF0889_0368</name>
    <name evidence="5" type="ORF">HMPREF1039_0380</name>
</gene>
<dbReference type="Proteomes" id="UP000004018">
    <property type="component" value="Unassembled WGS sequence"/>
</dbReference>
<dbReference type="Proteomes" id="UP000003242">
    <property type="component" value="Unassembled WGS sequence"/>
</dbReference>
<reference evidence="4" key="2">
    <citation type="submission" date="2009-12" db="EMBL/GenBank/DDBJ databases">
        <authorList>
            <person name="Madupu R."/>
            <person name="Durkin A.S."/>
            <person name="Torralba M."/>
            <person name="Methe B."/>
            <person name="Sutton G.G."/>
            <person name="Strausberg R.L."/>
            <person name="Nelson K.E."/>
        </authorList>
    </citation>
    <scope>NUCLEOTIDE SEQUENCE</scope>
    <source>
        <strain evidence="4">28L</strain>
    </source>
</reference>
<evidence type="ECO:0000313" key="7">
    <source>
        <dbReference type="Proteomes" id="UP000004018"/>
    </source>
</evidence>
<proteinExistence type="predicted"/>
<dbReference type="InterPro" id="IPR001387">
    <property type="entry name" value="Cro/C1-type_HTH"/>
</dbReference>
<dbReference type="eggNOG" id="COG1426">
    <property type="taxonomic scope" value="Bacteria"/>
</dbReference>
<organism evidence="4 6">
    <name type="scientific">Megasphaera lornae</name>
    <dbReference type="NCBI Taxonomy" id="1000568"/>
    <lineage>
        <taxon>Bacteria</taxon>
        <taxon>Bacillati</taxon>
        <taxon>Bacillota</taxon>
        <taxon>Negativicutes</taxon>
        <taxon>Veillonellales</taxon>
        <taxon>Veillonellaceae</taxon>
        <taxon>Megasphaera</taxon>
    </lineage>
</organism>
<feature type="region of interest" description="Disordered" evidence="1">
    <location>
        <begin position="74"/>
        <end position="98"/>
    </location>
</feature>
<dbReference type="RefSeq" id="WP_007391229.1">
    <property type="nucleotide sequence ID" value="NZ_ADGP01000020.1"/>
</dbReference>
<evidence type="ECO:0000259" key="3">
    <source>
        <dbReference type="PROSITE" id="PS50943"/>
    </source>
</evidence>
<sequence length="125" mass="13965">MRTPGSALQAAREKQGRTLQEAAKALHIKKEYLAALEADAYETIPGAVFVKGFMRNYAQYLGVSAEKLVKEYSGKRESSKKTAPSSVANSRQEVLKKRNTRGKWPEITIIAGIVIFLWLIAWLLL</sequence>
<dbReference type="Pfam" id="PF13413">
    <property type="entry name" value="HTH_25"/>
    <property type="match status" value="1"/>
</dbReference>
<accession>D3LV36</accession>
<keyword evidence="2" id="KW-0812">Transmembrane</keyword>
<dbReference type="InterPro" id="IPR010982">
    <property type="entry name" value="Lambda_DNA-bd_dom_sf"/>
</dbReference>
<dbReference type="EMBL" id="ADGP01000020">
    <property type="protein sequence ID" value="EFD93964.1"/>
    <property type="molecule type" value="Genomic_DNA"/>
</dbReference>
<evidence type="ECO:0000313" key="6">
    <source>
        <dbReference type="Proteomes" id="UP000003242"/>
    </source>
</evidence>
<dbReference type="AlphaFoldDB" id="D3LV36"/>
<protein>
    <recommendedName>
        <fullName evidence="3">HTH cro/C1-type domain-containing protein</fullName>
    </recommendedName>
</protein>
<dbReference type="EMBL" id="AFIJ01000032">
    <property type="protein sequence ID" value="EGL39857.1"/>
    <property type="molecule type" value="Genomic_DNA"/>
</dbReference>
<dbReference type="SUPFAM" id="SSF47413">
    <property type="entry name" value="lambda repressor-like DNA-binding domains"/>
    <property type="match status" value="1"/>
</dbReference>
<dbReference type="PROSITE" id="PS50943">
    <property type="entry name" value="HTH_CROC1"/>
    <property type="match status" value="1"/>
</dbReference>
<name>D3LV36_9FIRM</name>
<evidence type="ECO:0000256" key="2">
    <source>
        <dbReference type="SAM" id="Phobius"/>
    </source>
</evidence>
<dbReference type="GO" id="GO:0003677">
    <property type="term" value="F:DNA binding"/>
    <property type="evidence" value="ECO:0007669"/>
    <property type="project" value="InterPro"/>
</dbReference>
<dbReference type="STRING" id="699218.HMPREF0889_0368"/>
<reference evidence="5 7" key="3">
    <citation type="submission" date="2011-04" db="EMBL/GenBank/DDBJ databases">
        <authorList>
            <person name="Harkins D.M."/>
            <person name="Madupu R."/>
            <person name="Durkin A.S."/>
            <person name="Torralba M."/>
            <person name="Methe B."/>
            <person name="Sutton G.G."/>
            <person name="Nelson K.E."/>
        </authorList>
    </citation>
    <scope>NUCLEOTIDE SEQUENCE [LARGE SCALE GENOMIC DNA]</scope>
    <source>
        <strain evidence="5 7">UPII 199-6</strain>
    </source>
</reference>
<dbReference type="InterPro" id="IPR050400">
    <property type="entry name" value="Bact_Cytoskel_RodZ"/>
</dbReference>
<feature type="compositionally biased region" description="Polar residues" evidence="1">
    <location>
        <begin position="81"/>
        <end position="92"/>
    </location>
</feature>
<dbReference type="PANTHER" id="PTHR34475">
    <property type="match status" value="1"/>
</dbReference>
<reference evidence="6" key="1">
    <citation type="submission" date="2009-12" db="EMBL/GenBank/DDBJ databases">
        <title>Sequence of Clostridiales genomosp. BVAB3 str. UPII9-5.</title>
        <authorList>
            <person name="Madupu R."/>
            <person name="Durkin A.S."/>
            <person name="Torralba M."/>
            <person name="Methe B."/>
            <person name="Sutton G.G."/>
            <person name="Strausberg R.L."/>
            <person name="Nelson K.E."/>
        </authorList>
    </citation>
    <scope>NUCLEOTIDE SEQUENCE [LARGE SCALE GENOMIC DNA]</scope>
    <source>
        <strain evidence="6">28L</strain>
    </source>
</reference>
<keyword evidence="2" id="KW-0472">Membrane</keyword>
<dbReference type="SMART" id="SM00530">
    <property type="entry name" value="HTH_XRE"/>
    <property type="match status" value="1"/>
</dbReference>
<comment type="caution">
    <text evidence="4">The sequence shown here is derived from an EMBL/GenBank/DDBJ whole genome shotgun (WGS) entry which is preliminary data.</text>
</comment>
<keyword evidence="2" id="KW-1133">Transmembrane helix</keyword>